<organism evidence="3 4">
    <name type="scientific">Ramalina farinacea</name>
    <dbReference type="NCBI Taxonomy" id="258253"/>
    <lineage>
        <taxon>Eukaryota</taxon>
        <taxon>Fungi</taxon>
        <taxon>Dikarya</taxon>
        <taxon>Ascomycota</taxon>
        <taxon>Pezizomycotina</taxon>
        <taxon>Lecanoromycetes</taxon>
        <taxon>OSLEUM clade</taxon>
        <taxon>Lecanoromycetidae</taxon>
        <taxon>Lecanorales</taxon>
        <taxon>Lecanorineae</taxon>
        <taxon>Ramalinaceae</taxon>
        <taxon>Ramalina</taxon>
    </lineage>
</organism>
<dbReference type="InterPro" id="IPR047865">
    <property type="entry name" value="Ribosomal_uL10_bac_type"/>
</dbReference>
<comment type="similarity">
    <text evidence="1">Belongs to the universal ribosomal protein uL10 family.</text>
</comment>
<dbReference type="AlphaFoldDB" id="A0AA43QSY8"/>
<accession>A0AA43QSY8</accession>
<evidence type="ECO:0000256" key="2">
    <source>
        <dbReference type="SAM" id="MobiDB-lite"/>
    </source>
</evidence>
<proteinExistence type="inferred from homology"/>
<evidence type="ECO:0000313" key="3">
    <source>
        <dbReference type="EMBL" id="MDI1490631.1"/>
    </source>
</evidence>
<comment type="caution">
    <text evidence="3">The sequence shown here is derived from an EMBL/GenBank/DDBJ whole genome shotgun (WGS) entry which is preliminary data.</text>
</comment>
<feature type="compositionally biased region" description="Pro residues" evidence="2">
    <location>
        <begin position="46"/>
        <end position="61"/>
    </location>
</feature>
<name>A0AA43QSY8_9LECA</name>
<sequence>MSPRLGICRDCLRKIRSPSSSTKRYLAAAAAATATTPAAPPSFEAQPPPIARFPRTQPPSHKPPEFRKSQLHRQYTSLLRSTPLLLLFQHSNLKSQEWVSIRRELSIALSKVDETYPQTPPLADSTKLQIIQAGIFESALRIAEYYKPPPPPSPGDSLATPSSSPESTNATPDPSNPIFTHALSRHAHDAVYKFKNAHPLTPLLSGPLAVLTFPTVSPPHLKAALSILAPDKQAGFPAPTRRASPGYYDGAVQAGVAKMMLLGARVEGRVLDQGGVQWVGGLEGMEGLRAQLVALLGAAGANLVGILEGAGRSVWLTMEGRRGLLEEEEKKE</sequence>
<gene>
    <name evidence="3" type="ORF">OHK93_001835</name>
</gene>
<reference evidence="3" key="1">
    <citation type="journal article" date="2023" name="Genome Biol. Evol.">
        <title>First Whole Genome Sequence and Flow Cytometry Genome Size Data for the Lichen-Forming Fungus Ramalina farinacea (Ascomycota).</title>
        <authorList>
            <person name="Llewellyn T."/>
            <person name="Mian S."/>
            <person name="Hill R."/>
            <person name="Leitch I.J."/>
            <person name="Gaya E."/>
        </authorList>
    </citation>
    <scope>NUCLEOTIDE SEQUENCE</scope>
    <source>
        <strain evidence="3">LIQ254RAFAR</strain>
    </source>
</reference>
<evidence type="ECO:0000256" key="1">
    <source>
        <dbReference type="ARBA" id="ARBA00008889"/>
    </source>
</evidence>
<evidence type="ECO:0000313" key="4">
    <source>
        <dbReference type="Proteomes" id="UP001161017"/>
    </source>
</evidence>
<dbReference type="SUPFAM" id="SSF160369">
    <property type="entry name" value="Ribosomal protein L10-like"/>
    <property type="match status" value="1"/>
</dbReference>
<dbReference type="InterPro" id="IPR043141">
    <property type="entry name" value="Ribosomal_uL10-like_sf"/>
</dbReference>
<feature type="region of interest" description="Disordered" evidence="2">
    <location>
        <begin position="146"/>
        <end position="180"/>
    </location>
</feature>
<feature type="compositionally biased region" description="Low complexity" evidence="2">
    <location>
        <begin position="28"/>
        <end position="37"/>
    </location>
</feature>
<dbReference type="Proteomes" id="UP001161017">
    <property type="component" value="Unassembled WGS sequence"/>
</dbReference>
<dbReference type="EMBL" id="JAPUFD010000012">
    <property type="protein sequence ID" value="MDI1490631.1"/>
    <property type="molecule type" value="Genomic_DNA"/>
</dbReference>
<feature type="compositionally biased region" description="Polar residues" evidence="2">
    <location>
        <begin position="159"/>
        <end position="173"/>
    </location>
</feature>
<keyword evidence="4" id="KW-1185">Reference proteome</keyword>
<dbReference type="PANTHER" id="PTHR11560">
    <property type="entry name" value="39S RIBOSOMAL PROTEIN L10, MITOCHONDRIAL"/>
    <property type="match status" value="1"/>
</dbReference>
<dbReference type="Gene3D" id="3.30.70.1730">
    <property type="match status" value="1"/>
</dbReference>
<protein>
    <submittedName>
        <fullName evidence="3">Uncharacterized protein</fullName>
    </submittedName>
</protein>
<feature type="region of interest" description="Disordered" evidence="2">
    <location>
        <begin position="28"/>
        <end position="69"/>
    </location>
</feature>